<name>A0A2T0YRL1_9MICC</name>
<dbReference type="OrthoDB" id="9812205at2"/>
<proteinExistence type="predicted"/>
<dbReference type="Gene3D" id="2.20.25.10">
    <property type="match status" value="1"/>
</dbReference>
<accession>A0A2T0YRL1</accession>
<dbReference type="AlphaFoldDB" id="A0A2T0YRL1"/>
<evidence type="ECO:0000313" key="2">
    <source>
        <dbReference type="Proteomes" id="UP000238217"/>
    </source>
</evidence>
<dbReference type="EMBL" id="PVTY01000003">
    <property type="protein sequence ID" value="PRZ18176.1"/>
    <property type="molecule type" value="Genomic_DNA"/>
</dbReference>
<comment type="caution">
    <text evidence="1">The sequence shown here is derived from an EMBL/GenBank/DDBJ whole genome shotgun (WGS) entry which is preliminary data.</text>
</comment>
<sequence length="68" mass="7099">MPSAQSSAAPSPTPGRAAVALSENLLEILRCPVSGSTLRQDGDQLIATSDPSLRYAIERGVPKLLAPR</sequence>
<dbReference type="SUPFAM" id="SSF158997">
    <property type="entry name" value="Trm112p-like"/>
    <property type="match status" value="1"/>
</dbReference>
<reference evidence="1 2" key="1">
    <citation type="submission" date="2018-03" db="EMBL/GenBank/DDBJ databases">
        <title>Comparative analysis of microorganisms from saline springs in Andes Mountain Range, Colombia.</title>
        <authorList>
            <person name="Rubin E."/>
        </authorList>
    </citation>
    <scope>NUCLEOTIDE SEQUENCE [LARGE SCALE GENOMIC DNA]</scope>
    <source>
        <strain evidence="1 2">CG 35</strain>
    </source>
</reference>
<protein>
    <submittedName>
        <fullName evidence="1">Uncharacterized protein</fullName>
    </submittedName>
</protein>
<gene>
    <name evidence="1" type="ORF">BCL67_103162</name>
</gene>
<keyword evidence="2" id="KW-1185">Reference proteome</keyword>
<dbReference type="RefSeq" id="WP_106122065.1">
    <property type="nucleotide sequence ID" value="NZ_PVTY01000003.1"/>
</dbReference>
<evidence type="ECO:0000313" key="1">
    <source>
        <dbReference type="EMBL" id="PRZ18176.1"/>
    </source>
</evidence>
<organism evidence="1 2">
    <name type="scientific">Nesterenkonia sandarakina</name>
    <dbReference type="NCBI Taxonomy" id="272918"/>
    <lineage>
        <taxon>Bacteria</taxon>
        <taxon>Bacillati</taxon>
        <taxon>Actinomycetota</taxon>
        <taxon>Actinomycetes</taxon>
        <taxon>Micrococcales</taxon>
        <taxon>Micrococcaceae</taxon>
        <taxon>Nesterenkonia</taxon>
    </lineage>
</organism>
<dbReference type="Proteomes" id="UP000238217">
    <property type="component" value="Unassembled WGS sequence"/>
</dbReference>